<dbReference type="Pfam" id="PF06728">
    <property type="entry name" value="PIG-U"/>
    <property type="match status" value="1"/>
</dbReference>
<comment type="subcellular location">
    <subcellularLocation>
        <location evidence="1">Endoplasmic reticulum membrane</location>
        <topology evidence="1">Multi-pass membrane protein</topology>
    </subcellularLocation>
</comment>
<keyword evidence="6" id="KW-0256">Endoplasmic reticulum</keyword>
<proteinExistence type="inferred from homology"/>
<dbReference type="InterPro" id="IPR009600">
    <property type="entry name" value="PIG-U"/>
</dbReference>
<protein>
    <recommendedName>
        <fullName evidence="12">Major facilitator superfamily (MFS) profile domain-containing protein</fullName>
    </recommendedName>
</protein>
<comment type="similarity">
    <text evidence="3">Belongs to the PIGU family.</text>
</comment>
<keyword evidence="5 9" id="KW-0812">Transmembrane</keyword>
<evidence type="ECO:0000256" key="2">
    <source>
        <dbReference type="ARBA" id="ARBA00004687"/>
    </source>
</evidence>
<reference evidence="10 11" key="1">
    <citation type="submission" date="2023-08" db="EMBL/GenBank/DDBJ databases">
        <title>Black Yeasts Isolated from many extreme environments.</title>
        <authorList>
            <person name="Coleine C."/>
            <person name="Stajich J.E."/>
            <person name="Selbmann L."/>
        </authorList>
    </citation>
    <scope>NUCLEOTIDE SEQUENCE [LARGE SCALE GENOMIC DNA]</scope>
    <source>
        <strain evidence="10 11">CCFEE 5792</strain>
    </source>
</reference>
<evidence type="ECO:0000256" key="5">
    <source>
        <dbReference type="ARBA" id="ARBA00022692"/>
    </source>
</evidence>
<evidence type="ECO:0000256" key="1">
    <source>
        <dbReference type="ARBA" id="ARBA00004477"/>
    </source>
</evidence>
<evidence type="ECO:0000313" key="10">
    <source>
        <dbReference type="EMBL" id="KAK5064389.1"/>
    </source>
</evidence>
<comment type="caution">
    <text evidence="10">The sequence shown here is derived from an EMBL/GenBank/DDBJ whole genome shotgun (WGS) entry which is preliminary data.</text>
</comment>
<dbReference type="PANTHER" id="PTHR13121:SF0">
    <property type="entry name" value="PHOSPHATIDYLINOSITOL GLYCAN ANCHOR BIOSYNTHESIS CLASS U PROTEIN"/>
    <property type="match status" value="1"/>
</dbReference>
<evidence type="ECO:0000256" key="7">
    <source>
        <dbReference type="ARBA" id="ARBA00022989"/>
    </source>
</evidence>
<dbReference type="GeneID" id="89968444"/>
<evidence type="ECO:0000256" key="4">
    <source>
        <dbReference type="ARBA" id="ARBA00022502"/>
    </source>
</evidence>
<keyword evidence="8 9" id="KW-0472">Membrane</keyword>
<dbReference type="PANTHER" id="PTHR13121">
    <property type="entry name" value="GPI TRANSAMIDASE COMPONENT PIG-U"/>
    <property type="match status" value="1"/>
</dbReference>
<feature type="transmembrane region" description="Helical" evidence="9">
    <location>
        <begin position="74"/>
        <end position="99"/>
    </location>
</feature>
<feature type="transmembrane region" description="Helical" evidence="9">
    <location>
        <begin position="163"/>
        <end position="187"/>
    </location>
</feature>
<accession>A0AAV9NPZ3</accession>
<dbReference type="GO" id="GO:0016255">
    <property type="term" value="P:attachment of GPI anchor to protein"/>
    <property type="evidence" value="ECO:0007669"/>
    <property type="project" value="InterPro"/>
</dbReference>
<dbReference type="AlphaFoldDB" id="A0AAV9NPZ3"/>
<keyword evidence="11" id="KW-1185">Reference proteome</keyword>
<sequence>MAVSVDRNTILVYVGAIVLRLSAFIAFPTLSDFLTAQVEISTPISSFKRLQEGLFLYRHGLSPYDGGVFHQAPLLLVIFDILPAALVFTALDIANGLALHTIAEKLSIPTPRFKKLNGSLIAAAYLFNPLTILSCLGKSTSIFTNTAIIQAVLSAQSGNGIRAMFGIAVGSYLSMYPALLIPPVLLMVHKSSPQSSSGIVALVATHFGLSGALLGITPTLTSGFWDFLSSCYGAQITVTDLTPNIGLWWYFFIEIFDSFRDFFIGVFWLQLVGYVGAMTFRLQTQPLFVITSLVGLFAVFKPYPSIADISLYLGLLPLYQHVLPCKCPRDLPNSSQQLTSMIVTRYTFISASVLLYSTLLGPAFHHLWIYAGSGNANFFYAITLVWSLGLAILVGDTLFAVMRDEWELERPEMKGKSVRQI</sequence>
<dbReference type="GO" id="GO:0006506">
    <property type="term" value="P:GPI anchor biosynthetic process"/>
    <property type="evidence" value="ECO:0007669"/>
    <property type="project" value="UniProtKB-KW"/>
</dbReference>
<dbReference type="RefSeq" id="XP_064711713.1">
    <property type="nucleotide sequence ID" value="XM_064843853.1"/>
</dbReference>
<feature type="transmembrane region" description="Helical" evidence="9">
    <location>
        <begin position="262"/>
        <end position="280"/>
    </location>
</feature>
<evidence type="ECO:0000256" key="9">
    <source>
        <dbReference type="SAM" id="Phobius"/>
    </source>
</evidence>
<feature type="transmembrane region" description="Helical" evidence="9">
    <location>
        <begin position="120"/>
        <end position="143"/>
    </location>
</feature>
<evidence type="ECO:0008006" key="12">
    <source>
        <dbReference type="Google" id="ProtNLM"/>
    </source>
</evidence>
<evidence type="ECO:0000313" key="11">
    <source>
        <dbReference type="Proteomes" id="UP001358417"/>
    </source>
</evidence>
<feature type="transmembrane region" description="Helical" evidence="9">
    <location>
        <begin position="346"/>
        <end position="371"/>
    </location>
</feature>
<feature type="transmembrane region" description="Helical" evidence="9">
    <location>
        <begin position="377"/>
        <end position="401"/>
    </location>
</feature>
<evidence type="ECO:0000256" key="8">
    <source>
        <dbReference type="ARBA" id="ARBA00023136"/>
    </source>
</evidence>
<comment type="pathway">
    <text evidence="2">Glycolipid biosynthesis; glycosylphosphatidylinositol-anchor biosynthesis.</text>
</comment>
<evidence type="ECO:0000256" key="3">
    <source>
        <dbReference type="ARBA" id="ARBA00010026"/>
    </source>
</evidence>
<organism evidence="10 11">
    <name type="scientific">Exophiala bonariae</name>
    <dbReference type="NCBI Taxonomy" id="1690606"/>
    <lineage>
        <taxon>Eukaryota</taxon>
        <taxon>Fungi</taxon>
        <taxon>Dikarya</taxon>
        <taxon>Ascomycota</taxon>
        <taxon>Pezizomycotina</taxon>
        <taxon>Eurotiomycetes</taxon>
        <taxon>Chaetothyriomycetidae</taxon>
        <taxon>Chaetothyriales</taxon>
        <taxon>Herpotrichiellaceae</taxon>
        <taxon>Exophiala</taxon>
    </lineage>
</organism>
<keyword evidence="7 9" id="KW-1133">Transmembrane helix</keyword>
<feature type="transmembrane region" description="Helical" evidence="9">
    <location>
        <begin position="12"/>
        <end position="30"/>
    </location>
</feature>
<dbReference type="GO" id="GO:0042765">
    <property type="term" value="C:GPI-anchor transamidase complex"/>
    <property type="evidence" value="ECO:0007669"/>
    <property type="project" value="InterPro"/>
</dbReference>
<evidence type="ECO:0000256" key="6">
    <source>
        <dbReference type="ARBA" id="ARBA00022824"/>
    </source>
</evidence>
<dbReference type="Proteomes" id="UP001358417">
    <property type="component" value="Unassembled WGS sequence"/>
</dbReference>
<gene>
    <name evidence="10" type="ORF">LTR84_000222</name>
</gene>
<dbReference type="EMBL" id="JAVRRD010000001">
    <property type="protein sequence ID" value="KAK5064389.1"/>
    <property type="molecule type" value="Genomic_DNA"/>
</dbReference>
<name>A0AAV9NPZ3_9EURO</name>
<feature type="transmembrane region" description="Helical" evidence="9">
    <location>
        <begin position="199"/>
        <end position="220"/>
    </location>
</feature>
<keyword evidence="4" id="KW-0337">GPI-anchor biosynthesis</keyword>